<dbReference type="InterPro" id="IPR004090">
    <property type="entry name" value="Chemotax_Me-accpt_rcpt"/>
</dbReference>
<keyword evidence="1 3" id="KW-0807">Transducer</keyword>
<evidence type="ECO:0000313" key="5">
    <source>
        <dbReference type="EMBL" id="TCT16337.1"/>
    </source>
</evidence>
<dbReference type="PROSITE" id="PS50111">
    <property type="entry name" value="CHEMOTAXIS_TRANSDUC_2"/>
    <property type="match status" value="1"/>
</dbReference>
<name>A0A4V2V0K6_9FIRM</name>
<dbReference type="AlphaFoldDB" id="A0A4V2V0K6"/>
<dbReference type="GO" id="GO:0016020">
    <property type="term" value="C:membrane"/>
    <property type="evidence" value="ECO:0007669"/>
    <property type="project" value="InterPro"/>
</dbReference>
<dbReference type="InterPro" id="IPR025991">
    <property type="entry name" value="Chemoreceptor_zinc-bind_dom"/>
</dbReference>
<dbReference type="GO" id="GO:0007165">
    <property type="term" value="P:signal transduction"/>
    <property type="evidence" value="ECO:0007669"/>
    <property type="project" value="UniProtKB-KW"/>
</dbReference>
<dbReference type="EMBL" id="SMAL01000002">
    <property type="protein sequence ID" value="TCT16337.1"/>
    <property type="molecule type" value="Genomic_DNA"/>
</dbReference>
<reference evidence="5 6" key="1">
    <citation type="submission" date="2019-03" db="EMBL/GenBank/DDBJ databases">
        <title>Genomic Encyclopedia of Type Strains, Phase IV (KMG-IV): sequencing the most valuable type-strain genomes for metagenomic binning, comparative biology and taxonomic classification.</title>
        <authorList>
            <person name="Goeker M."/>
        </authorList>
    </citation>
    <scope>NUCLEOTIDE SEQUENCE [LARGE SCALE GENOMIC DNA]</scope>
    <source>
        <strain evidence="5 6">DSM 24629</strain>
    </source>
</reference>
<dbReference type="SUPFAM" id="SSF58104">
    <property type="entry name" value="Methyl-accepting chemotaxis protein (MCP) signaling domain"/>
    <property type="match status" value="1"/>
</dbReference>
<sequence>MINFKRKSNKQLRNQVIRQDNNNDIDTIIEVLKDINENFKSNKSFYVDDDKFENKELTKRFNELLDLFNGNEVIDTLNKSINNVTQVDFVSSMLNSVRNQNNSLDSMVSSSEELKASVEEVSNNTQQIVEFTNETYKNSKESVENIKESIAFVKKSFEDIQEISERVDNFNDKMQSITKIIDVVKSIAEQTNLLSLNASIEAARAGEHGLGFAVVADEVRKLSESTKNSAIDIEEIIKELQGDINVLVENMNSTSNQLENGNNLVSTSVDSVIKINDYMGQINETISRIARTIIEQDTVMDTITKDMNGLSEESKYLDEYCNETGKLIFEMARLNDRVRGRLSRYSPYISFKEWIEIYKTDHVMFVYRIQNMLLGFEKLELEKMNNPKACKLGTWYFNIDDTALINKAEFQAIGKNHNELHRLADLIIKDYYSGNIDSAKLNYGKMKAPLEELIKNMDIIKNIL</sequence>
<evidence type="ECO:0000313" key="6">
    <source>
        <dbReference type="Proteomes" id="UP000294902"/>
    </source>
</evidence>
<comment type="similarity">
    <text evidence="2">Belongs to the methyl-accepting chemotaxis (MCP) protein family.</text>
</comment>
<evidence type="ECO:0000256" key="2">
    <source>
        <dbReference type="ARBA" id="ARBA00029447"/>
    </source>
</evidence>
<dbReference type="GO" id="GO:0006935">
    <property type="term" value="P:chemotaxis"/>
    <property type="evidence" value="ECO:0007669"/>
    <property type="project" value="InterPro"/>
</dbReference>
<comment type="caution">
    <text evidence="5">The sequence shown here is derived from an EMBL/GenBank/DDBJ whole genome shotgun (WGS) entry which is preliminary data.</text>
</comment>
<proteinExistence type="inferred from homology"/>
<evidence type="ECO:0000256" key="3">
    <source>
        <dbReference type="PROSITE-ProRule" id="PRU00284"/>
    </source>
</evidence>
<accession>A0A4V2V0K6</accession>
<dbReference type="RefSeq" id="WP_132250659.1">
    <property type="nucleotide sequence ID" value="NZ_SMAL01000002.1"/>
</dbReference>
<dbReference type="Proteomes" id="UP000294902">
    <property type="component" value="Unassembled WGS sequence"/>
</dbReference>
<organism evidence="5 6">
    <name type="scientific">Natranaerovirga pectinivora</name>
    <dbReference type="NCBI Taxonomy" id="682400"/>
    <lineage>
        <taxon>Bacteria</taxon>
        <taxon>Bacillati</taxon>
        <taxon>Bacillota</taxon>
        <taxon>Clostridia</taxon>
        <taxon>Lachnospirales</taxon>
        <taxon>Natranaerovirgaceae</taxon>
        <taxon>Natranaerovirga</taxon>
    </lineage>
</organism>
<dbReference type="PRINTS" id="PR00260">
    <property type="entry name" value="CHEMTRNSDUCR"/>
</dbReference>
<dbReference type="Pfam" id="PF13682">
    <property type="entry name" value="CZB"/>
    <property type="match status" value="1"/>
</dbReference>
<dbReference type="Gene3D" id="1.20.120.30">
    <property type="entry name" value="Aspartate receptor, ligand-binding domain"/>
    <property type="match status" value="1"/>
</dbReference>
<dbReference type="CDD" id="cd11386">
    <property type="entry name" value="MCP_signal"/>
    <property type="match status" value="1"/>
</dbReference>
<evidence type="ECO:0000256" key="1">
    <source>
        <dbReference type="ARBA" id="ARBA00023224"/>
    </source>
</evidence>
<keyword evidence="6" id="KW-1185">Reference proteome</keyword>
<dbReference type="PANTHER" id="PTHR32089">
    <property type="entry name" value="METHYL-ACCEPTING CHEMOTAXIS PROTEIN MCPB"/>
    <property type="match status" value="1"/>
</dbReference>
<dbReference type="OrthoDB" id="9816519at2"/>
<dbReference type="GO" id="GO:0004888">
    <property type="term" value="F:transmembrane signaling receptor activity"/>
    <property type="evidence" value="ECO:0007669"/>
    <property type="project" value="InterPro"/>
</dbReference>
<dbReference type="Pfam" id="PF00015">
    <property type="entry name" value="MCPsignal"/>
    <property type="match status" value="1"/>
</dbReference>
<evidence type="ECO:0000259" key="4">
    <source>
        <dbReference type="PROSITE" id="PS50111"/>
    </source>
</evidence>
<dbReference type="PANTHER" id="PTHR32089:SF112">
    <property type="entry name" value="LYSOZYME-LIKE PROTEIN-RELATED"/>
    <property type="match status" value="1"/>
</dbReference>
<protein>
    <submittedName>
        <fullName evidence="5">Methyl-accepting chemotaxis protein</fullName>
    </submittedName>
</protein>
<dbReference type="SMART" id="SM00283">
    <property type="entry name" value="MA"/>
    <property type="match status" value="1"/>
</dbReference>
<feature type="domain" description="Methyl-accepting transducer" evidence="4">
    <location>
        <begin position="90"/>
        <end position="311"/>
    </location>
</feature>
<dbReference type="Gene3D" id="1.10.287.950">
    <property type="entry name" value="Methyl-accepting chemotaxis protein"/>
    <property type="match status" value="1"/>
</dbReference>
<gene>
    <name evidence="5" type="ORF">EDC18_102355</name>
</gene>
<dbReference type="InterPro" id="IPR004089">
    <property type="entry name" value="MCPsignal_dom"/>
</dbReference>